<dbReference type="Proteomes" id="UP000242715">
    <property type="component" value="Unassembled WGS sequence"/>
</dbReference>
<keyword evidence="1" id="KW-0175">Coiled coil</keyword>
<evidence type="ECO:0000256" key="1">
    <source>
        <dbReference type="SAM" id="Coils"/>
    </source>
</evidence>
<protein>
    <submittedName>
        <fullName evidence="2">Uncharacterized protein</fullName>
    </submittedName>
</protein>
<sequence length="548" mass="63279">MEAFQEVEYIDIVVPRTKVPSWFDHCNKGESITFWIRKSFPAIALFFLLSGDDEKKTNCTCEFCILINGIQVFQGSSEWPVDHVWLFDLRIHLTASKWQVFNEQIKSGWNQVEISCSVIDESKTVTVKCCGIHLYKDRMNIHHVSFISPDLRGSNMVHDNDSLDIYDEEREDVVFPTIFAKYFNKTILEVMSDLKSSKRKVDNEYDYDEELELDCDIDIDNQYMEEEQHSPSLNHQILEILNSWIKTKEKDSSTIASTSRDKGTQLVDKITSVEQINVDSIKSKQLILNAEACINNYESTINEDNMEAFYGSLEAETTSPLHVQDNLPNNETARIRPSEETQKALQILQDFVSKKFSLLLHPGRSGLLKDILKYLISLTPNEGLSLKTKSVLFQLSHSFAQWSLDYNNANLKLESATTDISKAEKMKVCLENNVKDFREMDMVEKCLSNQLACLQEEKRVLEVKINAIKAEIEDFTEQREMVAKRKTELFQKGSVMKAERDDLRNQVPRLKAEKELAKITQANIEEEWSKLGEQFIGSTHFEEWTLEP</sequence>
<evidence type="ECO:0000313" key="2">
    <source>
        <dbReference type="EMBL" id="GAU35568.1"/>
    </source>
</evidence>
<proteinExistence type="predicted"/>
<accession>A0A2Z6MSX9</accession>
<dbReference type="AlphaFoldDB" id="A0A2Z6MSX9"/>
<dbReference type="EMBL" id="DF973596">
    <property type="protein sequence ID" value="GAU35568.1"/>
    <property type="molecule type" value="Genomic_DNA"/>
</dbReference>
<reference evidence="3" key="1">
    <citation type="journal article" date="2017" name="Front. Plant Sci.">
        <title>Climate Clever Clovers: New Paradigm to Reduce the Environmental Footprint of Ruminants by Breeding Low Methanogenic Forages Utilizing Haplotype Variation.</title>
        <authorList>
            <person name="Kaur P."/>
            <person name="Appels R."/>
            <person name="Bayer P.E."/>
            <person name="Keeble-Gagnere G."/>
            <person name="Wang J."/>
            <person name="Hirakawa H."/>
            <person name="Shirasawa K."/>
            <person name="Vercoe P."/>
            <person name="Stefanova K."/>
            <person name="Durmic Z."/>
            <person name="Nichols P."/>
            <person name="Revell C."/>
            <person name="Isobe S.N."/>
            <person name="Edwards D."/>
            <person name="Erskine W."/>
        </authorList>
    </citation>
    <scope>NUCLEOTIDE SEQUENCE [LARGE SCALE GENOMIC DNA]</scope>
    <source>
        <strain evidence="3">cv. Daliak</strain>
    </source>
</reference>
<name>A0A2Z6MSX9_TRISU</name>
<evidence type="ECO:0000313" key="3">
    <source>
        <dbReference type="Proteomes" id="UP000242715"/>
    </source>
</evidence>
<feature type="coiled-coil region" evidence="1">
    <location>
        <begin position="406"/>
        <end position="520"/>
    </location>
</feature>
<organism evidence="2 3">
    <name type="scientific">Trifolium subterraneum</name>
    <name type="common">Subterranean clover</name>
    <dbReference type="NCBI Taxonomy" id="3900"/>
    <lineage>
        <taxon>Eukaryota</taxon>
        <taxon>Viridiplantae</taxon>
        <taxon>Streptophyta</taxon>
        <taxon>Embryophyta</taxon>
        <taxon>Tracheophyta</taxon>
        <taxon>Spermatophyta</taxon>
        <taxon>Magnoliopsida</taxon>
        <taxon>eudicotyledons</taxon>
        <taxon>Gunneridae</taxon>
        <taxon>Pentapetalae</taxon>
        <taxon>rosids</taxon>
        <taxon>fabids</taxon>
        <taxon>Fabales</taxon>
        <taxon>Fabaceae</taxon>
        <taxon>Papilionoideae</taxon>
        <taxon>50 kb inversion clade</taxon>
        <taxon>NPAAA clade</taxon>
        <taxon>Hologalegina</taxon>
        <taxon>IRL clade</taxon>
        <taxon>Trifolieae</taxon>
        <taxon>Trifolium</taxon>
    </lineage>
</organism>
<gene>
    <name evidence="2" type="ORF">TSUD_295040</name>
</gene>
<keyword evidence="3" id="KW-1185">Reference proteome</keyword>
<dbReference type="OrthoDB" id="1435525at2759"/>